<gene>
    <name evidence="2" type="ORF">I8Y58_002929</name>
</gene>
<comment type="similarity">
    <text evidence="1">Belongs to the bacterial reverse transcriptase family.</text>
</comment>
<dbReference type="PANTHER" id="PTHR34047">
    <property type="entry name" value="NUCLEAR INTRON MATURASE 1, MITOCHONDRIAL-RELATED"/>
    <property type="match status" value="1"/>
</dbReference>
<dbReference type="AlphaFoldDB" id="A0AAN5KTM3"/>
<proteinExistence type="inferred from homology"/>
<protein>
    <submittedName>
        <fullName evidence="2">Uncharacterized protein</fullName>
    </submittedName>
</protein>
<evidence type="ECO:0000313" key="3">
    <source>
        <dbReference type="Proteomes" id="UP000861567"/>
    </source>
</evidence>
<evidence type="ECO:0000313" key="2">
    <source>
        <dbReference type="EMBL" id="HAT1597665.1"/>
    </source>
</evidence>
<name>A0AAN5KTM3_LEGPN</name>
<dbReference type="InterPro" id="IPR043502">
    <property type="entry name" value="DNA/RNA_pol_sf"/>
</dbReference>
<reference evidence="2" key="1">
    <citation type="journal article" date="2018" name="Genome Biol.">
        <title>SKESA: strategic k-mer extension for scrupulous assemblies.</title>
        <authorList>
            <person name="Souvorov A."/>
            <person name="Agarwala R."/>
            <person name="Lipman D.J."/>
        </authorList>
    </citation>
    <scope>NUCLEOTIDE SEQUENCE</scope>
    <source>
        <strain evidence="2">D3612</strain>
    </source>
</reference>
<reference evidence="2" key="2">
    <citation type="submission" date="2020-11" db="EMBL/GenBank/DDBJ databases">
        <authorList>
            <consortium name="NCBI Pathogen Detection Project"/>
        </authorList>
    </citation>
    <scope>NUCLEOTIDE SEQUENCE</scope>
    <source>
        <strain evidence="2">D3612</strain>
    </source>
</reference>
<dbReference type="SUPFAM" id="SSF56672">
    <property type="entry name" value="DNA/RNA polymerases"/>
    <property type="match status" value="1"/>
</dbReference>
<dbReference type="EMBL" id="DACSEI010000054">
    <property type="protein sequence ID" value="HAT1597665.1"/>
    <property type="molecule type" value="Genomic_DNA"/>
</dbReference>
<organism evidence="2 3">
    <name type="scientific">Legionella pneumophila</name>
    <dbReference type="NCBI Taxonomy" id="446"/>
    <lineage>
        <taxon>Bacteria</taxon>
        <taxon>Pseudomonadati</taxon>
        <taxon>Pseudomonadota</taxon>
        <taxon>Gammaproteobacteria</taxon>
        <taxon>Legionellales</taxon>
        <taxon>Legionellaceae</taxon>
        <taxon>Legionella</taxon>
    </lineage>
</organism>
<evidence type="ECO:0000256" key="1">
    <source>
        <dbReference type="ARBA" id="ARBA00034120"/>
    </source>
</evidence>
<dbReference type="PANTHER" id="PTHR34047:SF3">
    <property type="entry name" value="BLR2052 PROTEIN"/>
    <property type="match status" value="1"/>
</dbReference>
<dbReference type="Proteomes" id="UP000861567">
    <property type="component" value="Unassembled WGS sequence"/>
</dbReference>
<dbReference type="InterPro" id="IPR051083">
    <property type="entry name" value="GrpII_Intron_Splice-Mob/Def"/>
</dbReference>
<accession>A0AAN5KTM3</accession>
<comment type="caution">
    <text evidence="2">The sequence shown here is derived from an EMBL/GenBank/DDBJ whole genome shotgun (WGS) entry which is preliminary data.</text>
</comment>
<sequence>MHWGGATRISVEVTVMVMERRGCVKSLALMYNWKQDDILVTIKPFNIPKQLVWQAYKLVRANAGSAGIDNQSIDEFSQDLKGNLYKLWNRMSSGSYFPPAVKEVAIPKKQGGVRKLGIPTVADRIAQMTVKLMMEPLLEPHFLDDSYGYRPNKSALDAVGVTARNQNPLGLQTAHKTGPD</sequence>